<dbReference type="Proteomes" id="UP000463883">
    <property type="component" value="Chromosome"/>
</dbReference>
<dbReference type="Gene3D" id="2.40.50.140">
    <property type="entry name" value="Nucleic acid-binding proteins"/>
    <property type="match status" value="1"/>
</dbReference>
<dbReference type="RefSeq" id="WP_162362942.1">
    <property type="nucleotide sequence ID" value="NZ_CP047591.1"/>
</dbReference>
<organism evidence="13 14">
    <name type="scientific">Aminipila terrae</name>
    <dbReference type="NCBI Taxonomy" id="2697030"/>
    <lineage>
        <taxon>Bacteria</taxon>
        <taxon>Bacillati</taxon>
        <taxon>Bacillota</taxon>
        <taxon>Clostridia</taxon>
        <taxon>Peptostreptococcales</taxon>
        <taxon>Anaerovoracaceae</taxon>
        <taxon>Aminipila</taxon>
    </lineage>
</organism>
<dbReference type="CDD" id="cd04466">
    <property type="entry name" value="S1_YloQ_GTPase"/>
    <property type="match status" value="1"/>
</dbReference>
<evidence type="ECO:0000256" key="7">
    <source>
        <dbReference type="ARBA" id="ARBA00022833"/>
    </source>
</evidence>
<protein>
    <recommendedName>
        <fullName evidence="10">Small ribosomal subunit biogenesis GTPase RsgA</fullName>
        <ecNumber evidence="10">3.6.1.-</ecNumber>
    </recommendedName>
</protein>
<sequence>MEGIVVKGIAGFYYVKAKDSVYQCKARGIFKKDGIKVAVGDIVEIQLNEGSDALITEIKQRKNFFIRPPIVNVDCFAVVFAIVNPEPNFAIIDRFLVMAEKSNMDIILCVNKVDLAEQAQVDKLKQIYESIYPMVFLSGKTGQGIEELKTLLQGKKCALAGPSGVGKSTILNALEPMVSVETGEISEKTKRGKHTTRHVEIFDTAFGAMIFDTPGFTSFEVLDADEEELALLYPEMQEYLGQCRYDNCRHIKEPDCCIREAVAEGKISKSRYNSYVEQIKEIREKSRKW</sequence>
<proteinExistence type="inferred from homology"/>
<comment type="cofactor">
    <cofactor evidence="10">
        <name>Zn(2+)</name>
        <dbReference type="ChEBI" id="CHEBI:29105"/>
    </cofactor>
    <text evidence="10">Binds 1 zinc ion per subunit.</text>
</comment>
<dbReference type="EC" id="3.6.1.-" evidence="10"/>
<reference evidence="13 14" key="1">
    <citation type="submission" date="2020-01" db="EMBL/GenBank/DDBJ databases">
        <title>Genomic analysis of Aminipila sp. CBA3637.</title>
        <authorList>
            <person name="Kim Y.B."/>
            <person name="Roh S.W."/>
        </authorList>
    </citation>
    <scope>NUCLEOTIDE SEQUENCE [LARGE SCALE GENOMIC DNA]</scope>
    <source>
        <strain evidence="13 14">CBA3637</strain>
    </source>
</reference>
<name>A0A6P1MNC8_9FIRM</name>
<keyword evidence="7 10" id="KW-0862">Zinc</keyword>
<comment type="similarity">
    <text evidence="10">Belongs to the TRAFAC class YlqF/YawG GTPase family. RsgA subfamily.</text>
</comment>
<feature type="domain" description="EngC GTPase" evidence="11">
    <location>
        <begin position="71"/>
        <end position="217"/>
    </location>
</feature>
<dbReference type="GO" id="GO:0046872">
    <property type="term" value="F:metal ion binding"/>
    <property type="evidence" value="ECO:0007669"/>
    <property type="project" value="UniProtKB-KW"/>
</dbReference>
<dbReference type="Gene3D" id="3.40.50.300">
    <property type="entry name" value="P-loop containing nucleotide triphosphate hydrolases"/>
    <property type="match status" value="1"/>
</dbReference>
<feature type="binding site" evidence="10">
    <location>
        <begin position="161"/>
        <end position="169"/>
    </location>
    <ligand>
        <name>GTP</name>
        <dbReference type="ChEBI" id="CHEBI:37565"/>
    </ligand>
</feature>
<feature type="binding site" evidence="10">
    <location>
        <position position="248"/>
    </location>
    <ligand>
        <name>Zn(2+)</name>
        <dbReference type="ChEBI" id="CHEBI:29105"/>
    </ligand>
</feature>
<evidence type="ECO:0000256" key="1">
    <source>
        <dbReference type="ARBA" id="ARBA00022490"/>
    </source>
</evidence>
<keyword evidence="4 10" id="KW-0699">rRNA-binding</keyword>
<dbReference type="GO" id="GO:0005737">
    <property type="term" value="C:cytoplasm"/>
    <property type="evidence" value="ECO:0007669"/>
    <property type="project" value="UniProtKB-SubCell"/>
</dbReference>
<evidence type="ECO:0000259" key="11">
    <source>
        <dbReference type="PROSITE" id="PS50936"/>
    </source>
</evidence>
<keyword evidence="9 10" id="KW-0342">GTP-binding</keyword>
<dbReference type="PROSITE" id="PS51721">
    <property type="entry name" value="G_CP"/>
    <property type="match status" value="1"/>
</dbReference>
<dbReference type="InterPro" id="IPR012340">
    <property type="entry name" value="NA-bd_OB-fold"/>
</dbReference>
<evidence type="ECO:0000259" key="12">
    <source>
        <dbReference type="PROSITE" id="PS51721"/>
    </source>
</evidence>
<dbReference type="SUPFAM" id="SSF50249">
    <property type="entry name" value="Nucleic acid-binding proteins"/>
    <property type="match status" value="1"/>
</dbReference>
<dbReference type="GO" id="GO:0042274">
    <property type="term" value="P:ribosomal small subunit biogenesis"/>
    <property type="evidence" value="ECO:0007669"/>
    <property type="project" value="UniProtKB-UniRule"/>
</dbReference>
<comment type="subunit">
    <text evidence="10">Monomer. Associates with 30S ribosomal subunit, binds 16S rRNA.</text>
</comment>
<dbReference type="InterPro" id="IPR010914">
    <property type="entry name" value="RsgA_GTPase_dom"/>
</dbReference>
<dbReference type="GO" id="GO:0019843">
    <property type="term" value="F:rRNA binding"/>
    <property type="evidence" value="ECO:0007669"/>
    <property type="project" value="UniProtKB-KW"/>
</dbReference>
<dbReference type="GO" id="GO:0003924">
    <property type="term" value="F:GTPase activity"/>
    <property type="evidence" value="ECO:0007669"/>
    <property type="project" value="UniProtKB-UniRule"/>
</dbReference>
<evidence type="ECO:0000256" key="3">
    <source>
        <dbReference type="ARBA" id="ARBA00022723"/>
    </source>
</evidence>
<evidence type="ECO:0000313" key="13">
    <source>
        <dbReference type="EMBL" id="QHI73176.1"/>
    </source>
</evidence>
<keyword evidence="1 10" id="KW-0963">Cytoplasm</keyword>
<evidence type="ECO:0000256" key="2">
    <source>
        <dbReference type="ARBA" id="ARBA00022517"/>
    </source>
</evidence>
<dbReference type="PROSITE" id="PS50936">
    <property type="entry name" value="ENGC_GTPASE"/>
    <property type="match status" value="1"/>
</dbReference>
<dbReference type="PANTHER" id="PTHR32120">
    <property type="entry name" value="SMALL RIBOSOMAL SUBUNIT BIOGENESIS GTPASE RSGA"/>
    <property type="match status" value="1"/>
</dbReference>
<keyword evidence="2 10" id="KW-0690">Ribosome biogenesis</keyword>
<keyword evidence="3 10" id="KW-0479">Metal-binding</keyword>
<dbReference type="GO" id="GO:0005525">
    <property type="term" value="F:GTP binding"/>
    <property type="evidence" value="ECO:0007669"/>
    <property type="project" value="UniProtKB-UniRule"/>
</dbReference>
<dbReference type="InterPro" id="IPR004881">
    <property type="entry name" value="Ribosome_biogen_GTPase_RsgA"/>
</dbReference>
<evidence type="ECO:0000256" key="6">
    <source>
        <dbReference type="ARBA" id="ARBA00022801"/>
    </source>
</evidence>
<evidence type="ECO:0000256" key="4">
    <source>
        <dbReference type="ARBA" id="ARBA00022730"/>
    </source>
</evidence>
<gene>
    <name evidence="10 13" type="primary">rsgA</name>
    <name evidence="13" type="ORF">Ami3637_13050</name>
</gene>
<keyword evidence="6 10" id="KW-0378">Hydrolase</keyword>
<dbReference type="CDD" id="cd01854">
    <property type="entry name" value="YjeQ_EngC"/>
    <property type="match status" value="1"/>
</dbReference>
<accession>A0A6P1MNC8</accession>
<keyword evidence="5 10" id="KW-0547">Nucleotide-binding</keyword>
<dbReference type="PANTHER" id="PTHR32120:SF11">
    <property type="entry name" value="SMALL RIBOSOMAL SUBUNIT BIOGENESIS GTPASE RSGA 1, MITOCHONDRIAL-RELATED"/>
    <property type="match status" value="1"/>
</dbReference>
<dbReference type="Gene3D" id="1.10.40.50">
    <property type="entry name" value="Probable gtpase engc, domain 3"/>
    <property type="match status" value="1"/>
</dbReference>
<evidence type="ECO:0000256" key="9">
    <source>
        <dbReference type="ARBA" id="ARBA00023134"/>
    </source>
</evidence>
<feature type="domain" description="CP-type G" evidence="12">
    <location>
        <begin position="62"/>
        <end position="219"/>
    </location>
</feature>
<dbReference type="InterPro" id="IPR031944">
    <property type="entry name" value="RsgA_N"/>
</dbReference>
<keyword evidence="8 10" id="KW-0694">RNA-binding</keyword>
<comment type="subcellular location">
    <subcellularLocation>
        <location evidence="10">Cytoplasm</location>
    </subcellularLocation>
</comment>
<feature type="binding site" evidence="10">
    <location>
        <position position="256"/>
    </location>
    <ligand>
        <name>Zn(2+)</name>
        <dbReference type="ChEBI" id="CHEBI:29105"/>
    </ligand>
</feature>
<keyword evidence="14" id="KW-1185">Reference proteome</keyword>
<evidence type="ECO:0000313" key="14">
    <source>
        <dbReference type="Proteomes" id="UP000463883"/>
    </source>
</evidence>
<evidence type="ECO:0000256" key="8">
    <source>
        <dbReference type="ARBA" id="ARBA00022884"/>
    </source>
</evidence>
<evidence type="ECO:0000256" key="10">
    <source>
        <dbReference type="HAMAP-Rule" id="MF_01820"/>
    </source>
</evidence>
<dbReference type="InterPro" id="IPR027417">
    <property type="entry name" value="P-loop_NTPase"/>
</dbReference>
<dbReference type="SUPFAM" id="SSF52540">
    <property type="entry name" value="P-loop containing nucleoside triphosphate hydrolases"/>
    <property type="match status" value="1"/>
</dbReference>
<dbReference type="InterPro" id="IPR030378">
    <property type="entry name" value="G_CP_dom"/>
</dbReference>
<dbReference type="EMBL" id="CP047591">
    <property type="protein sequence ID" value="QHI73176.1"/>
    <property type="molecule type" value="Genomic_DNA"/>
</dbReference>
<comment type="function">
    <text evidence="10">One of several proteins that assist in the late maturation steps of the functional core of the 30S ribosomal subunit. Helps release RbfA from mature subunits. May play a role in the assembly of ribosomal proteins into the subunit. Circularly permuted GTPase that catalyzes slow GTP hydrolysis, GTPase activity is stimulated by the 30S ribosomal subunit.</text>
</comment>
<evidence type="ECO:0000256" key="5">
    <source>
        <dbReference type="ARBA" id="ARBA00022741"/>
    </source>
</evidence>
<dbReference type="Pfam" id="PF16745">
    <property type="entry name" value="RsgA_N"/>
    <property type="match status" value="1"/>
</dbReference>
<feature type="binding site" evidence="10">
    <location>
        <begin position="111"/>
        <end position="114"/>
    </location>
    <ligand>
        <name>GTP</name>
        <dbReference type="ChEBI" id="CHEBI:37565"/>
    </ligand>
</feature>
<feature type="binding site" evidence="10">
    <location>
        <position position="250"/>
    </location>
    <ligand>
        <name>Zn(2+)</name>
        <dbReference type="ChEBI" id="CHEBI:29105"/>
    </ligand>
</feature>
<dbReference type="AlphaFoldDB" id="A0A6P1MNC8"/>
<feature type="binding site" evidence="10">
    <location>
        <position position="243"/>
    </location>
    <ligand>
        <name>Zn(2+)</name>
        <dbReference type="ChEBI" id="CHEBI:29105"/>
    </ligand>
</feature>
<dbReference type="NCBIfam" id="TIGR00157">
    <property type="entry name" value="ribosome small subunit-dependent GTPase A"/>
    <property type="match status" value="1"/>
</dbReference>
<dbReference type="KEGG" id="amic:Ami3637_13050"/>
<dbReference type="HAMAP" id="MF_01820">
    <property type="entry name" value="GTPase_RsgA"/>
    <property type="match status" value="1"/>
</dbReference>
<dbReference type="Pfam" id="PF03193">
    <property type="entry name" value="RsgA_GTPase"/>
    <property type="match status" value="1"/>
</dbReference>